<dbReference type="AlphaFoldDB" id="A0A507AWK3"/>
<feature type="region of interest" description="Disordered" evidence="1">
    <location>
        <begin position="239"/>
        <end position="290"/>
    </location>
</feature>
<feature type="compositionally biased region" description="Basic and acidic residues" evidence="1">
    <location>
        <begin position="28"/>
        <end position="38"/>
    </location>
</feature>
<dbReference type="Pfam" id="PF20354">
    <property type="entry name" value="DUF6649"/>
    <property type="match status" value="1"/>
</dbReference>
<dbReference type="Proteomes" id="UP000319257">
    <property type="component" value="Unassembled WGS sequence"/>
</dbReference>
<comment type="caution">
    <text evidence="2">The sequence shown here is derived from an EMBL/GenBank/DDBJ whole genome shotgun (WGS) entry which is preliminary data.</text>
</comment>
<feature type="region of interest" description="Disordered" evidence="1">
    <location>
        <begin position="1"/>
        <end position="46"/>
    </location>
</feature>
<evidence type="ECO:0000313" key="2">
    <source>
        <dbReference type="EMBL" id="TPX09301.1"/>
    </source>
</evidence>
<feature type="compositionally biased region" description="Acidic residues" evidence="1">
    <location>
        <begin position="281"/>
        <end position="290"/>
    </location>
</feature>
<sequence>MPGTGMDGIQAADHQNRYPNTRQRKRKAEAQDHNERLSKRLSLLNLGTPAPGSCSSCVDTTVRATPPGRTASHDRLDPRCLHCTNTIPTSPEHGGQKLYVPVENPKAAASSNFDSVSASPSTIAPNAAAASAAAPVADDDSMHLDDSKYKVYIYNLDDELSSSDAESSDAENGRLVFLPDIDKHLHNTRIPIPKPILPNEDGELAGKQLVLYSAAPSSLTVPEEQDSVRKAIIEARARVRERQREEREQDSGSKFWSQPMQIPTVPGLDDASAMFARQQDDPDDDAMELD</sequence>
<protein>
    <submittedName>
        <fullName evidence="2">Uncharacterized protein</fullName>
    </submittedName>
</protein>
<accession>A0A507AWK3</accession>
<dbReference type="EMBL" id="SKBQ01000069">
    <property type="protein sequence ID" value="TPX09301.1"/>
    <property type="molecule type" value="Genomic_DNA"/>
</dbReference>
<dbReference type="RefSeq" id="XP_030991012.1">
    <property type="nucleotide sequence ID" value="XM_031144464.1"/>
</dbReference>
<feature type="compositionally biased region" description="Basic and acidic residues" evidence="1">
    <location>
        <begin position="239"/>
        <end position="251"/>
    </location>
</feature>
<dbReference type="InParanoid" id="A0A507AWK3"/>
<name>A0A507AWK3_9PEZI</name>
<dbReference type="STRING" id="1093900.A0A507AWK3"/>
<gene>
    <name evidence="2" type="ORF">E0L32_009493</name>
</gene>
<evidence type="ECO:0000256" key="1">
    <source>
        <dbReference type="SAM" id="MobiDB-lite"/>
    </source>
</evidence>
<dbReference type="OrthoDB" id="5345504at2759"/>
<dbReference type="GeneID" id="41976940"/>
<evidence type="ECO:0000313" key="3">
    <source>
        <dbReference type="Proteomes" id="UP000319257"/>
    </source>
</evidence>
<reference evidence="2 3" key="1">
    <citation type="submission" date="2019-06" db="EMBL/GenBank/DDBJ databases">
        <title>Draft genome sequence of the filamentous fungus Phialemoniopsis curvata isolated from diesel fuel.</title>
        <authorList>
            <person name="Varaljay V.A."/>
            <person name="Lyon W.J."/>
            <person name="Crouch A.L."/>
            <person name="Drake C.E."/>
            <person name="Hollomon J.M."/>
            <person name="Nadeau L.J."/>
            <person name="Nunn H.S."/>
            <person name="Stevenson B.S."/>
            <person name="Bojanowski C.L."/>
            <person name="Crookes-Goodson W.J."/>
        </authorList>
    </citation>
    <scope>NUCLEOTIDE SEQUENCE [LARGE SCALE GENOMIC DNA]</scope>
    <source>
        <strain evidence="2 3">D216</strain>
    </source>
</reference>
<keyword evidence="3" id="KW-1185">Reference proteome</keyword>
<organism evidence="2 3">
    <name type="scientific">Thyridium curvatum</name>
    <dbReference type="NCBI Taxonomy" id="1093900"/>
    <lineage>
        <taxon>Eukaryota</taxon>
        <taxon>Fungi</taxon>
        <taxon>Dikarya</taxon>
        <taxon>Ascomycota</taxon>
        <taxon>Pezizomycotina</taxon>
        <taxon>Sordariomycetes</taxon>
        <taxon>Sordariomycetidae</taxon>
        <taxon>Thyridiales</taxon>
        <taxon>Thyridiaceae</taxon>
        <taxon>Thyridium</taxon>
    </lineage>
</organism>
<dbReference type="InterPro" id="IPR046591">
    <property type="entry name" value="DUF6649"/>
</dbReference>
<proteinExistence type="predicted"/>
<feature type="compositionally biased region" description="Polar residues" evidence="1">
    <location>
        <begin position="252"/>
        <end position="261"/>
    </location>
</feature>